<evidence type="ECO:0000256" key="1">
    <source>
        <dbReference type="SAM" id="SignalP"/>
    </source>
</evidence>
<dbReference type="Proteomes" id="UP001595812">
    <property type="component" value="Unassembled WGS sequence"/>
</dbReference>
<dbReference type="Pfam" id="PF13739">
    <property type="entry name" value="PdaC"/>
    <property type="match status" value="1"/>
</dbReference>
<dbReference type="EMBL" id="JBHSAT010000004">
    <property type="protein sequence ID" value="MFC3876039.1"/>
    <property type="molecule type" value="Genomic_DNA"/>
</dbReference>
<feature type="domain" description="DUF3298" evidence="2">
    <location>
        <begin position="153"/>
        <end position="227"/>
    </location>
</feature>
<dbReference type="InterPro" id="IPR025303">
    <property type="entry name" value="PdaC"/>
</dbReference>
<feature type="domain" description="Deacetylase PdaC" evidence="3">
    <location>
        <begin position="56"/>
        <end position="133"/>
    </location>
</feature>
<keyword evidence="1" id="KW-0732">Signal</keyword>
<dbReference type="PROSITE" id="PS51257">
    <property type="entry name" value="PROKAR_LIPOPROTEIN"/>
    <property type="match status" value="1"/>
</dbReference>
<keyword evidence="5" id="KW-1185">Reference proteome</keyword>
<dbReference type="InterPro" id="IPR037126">
    <property type="entry name" value="PdaC/RsiV-like_sf"/>
</dbReference>
<sequence>MLRKSALVLLLVFSFLSCKDEVKPLAFETTNIEGDFASEIEVSYALFSEGTASDAINITLSERIKEEIGQETSETVASAVKAFDDEYKAFKKDFPDSAQQWVLSIETEVLYQSEDILSLALSIYQDTGGAHGNDRINLLNFDPKTGKLLAYDDVFSDMDAMKTKVKSEFYKTVSDDDEDENHDYFFGKDFQLPENFGFTEDGVIFLYNTYEVASYDRGFVEFVVGYEEIEQYSIKN</sequence>
<comment type="caution">
    <text evidence="4">The sequence shown here is derived from an EMBL/GenBank/DDBJ whole genome shotgun (WGS) entry which is preliminary data.</text>
</comment>
<organism evidence="4 5">
    <name type="scientific">Winogradskyella maritima</name>
    <dbReference type="NCBI Taxonomy" id="1517766"/>
    <lineage>
        <taxon>Bacteria</taxon>
        <taxon>Pseudomonadati</taxon>
        <taxon>Bacteroidota</taxon>
        <taxon>Flavobacteriia</taxon>
        <taxon>Flavobacteriales</taxon>
        <taxon>Flavobacteriaceae</taxon>
        <taxon>Winogradskyella</taxon>
    </lineage>
</organism>
<feature type="chain" id="PRO_5045534401" evidence="1">
    <location>
        <begin position="20"/>
        <end position="236"/>
    </location>
</feature>
<dbReference type="InterPro" id="IPR021729">
    <property type="entry name" value="DUF3298"/>
</dbReference>
<evidence type="ECO:0000259" key="2">
    <source>
        <dbReference type="Pfam" id="PF11738"/>
    </source>
</evidence>
<dbReference type="RefSeq" id="WP_386096590.1">
    <property type="nucleotide sequence ID" value="NZ_JBHSAT010000004.1"/>
</dbReference>
<protein>
    <submittedName>
        <fullName evidence="4">DUF3298 domain-containing protein</fullName>
    </submittedName>
</protein>
<feature type="signal peptide" evidence="1">
    <location>
        <begin position="1"/>
        <end position="19"/>
    </location>
</feature>
<evidence type="ECO:0000313" key="4">
    <source>
        <dbReference type="EMBL" id="MFC3876039.1"/>
    </source>
</evidence>
<dbReference type="Gene3D" id="3.90.640.20">
    <property type="entry name" value="Heat-shock cognate protein, ATPase"/>
    <property type="match status" value="1"/>
</dbReference>
<gene>
    <name evidence="4" type="ORF">ACFOSX_02245</name>
</gene>
<dbReference type="Gene3D" id="3.30.565.40">
    <property type="entry name" value="Fervidobacterium nodosum Rt17-B1 like"/>
    <property type="match status" value="1"/>
</dbReference>
<dbReference type="Pfam" id="PF11738">
    <property type="entry name" value="DUF3298"/>
    <property type="match status" value="1"/>
</dbReference>
<reference evidence="5" key="1">
    <citation type="journal article" date="2019" name="Int. J. Syst. Evol. Microbiol.">
        <title>The Global Catalogue of Microorganisms (GCM) 10K type strain sequencing project: providing services to taxonomists for standard genome sequencing and annotation.</title>
        <authorList>
            <consortium name="The Broad Institute Genomics Platform"/>
            <consortium name="The Broad Institute Genome Sequencing Center for Infectious Disease"/>
            <person name="Wu L."/>
            <person name="Ma J."/>
        </authorList>
    </citation>
    <scope>NUCLEOTIDE SEQUENCE [LARGE SCALE GENOMIC DNA]</scope>
    <source>
        <strain evidence="5">CECT 8979</strain>
    </source>
</reference>
<evidence type="ECO:0000259" key="3">
    <source>
        <dbReference type="Pfam" id="PF13739"/>
    </source>
</evidence>
<proteinExistence type="predicted"/>
<name>A0ABV8AF33_9FLAO</name>
<accession>A0ABV8AF33</accession>
<evidence type="ECO:0000313" key="5">
    <source>
        <dbReference type="Proteomes" id="UP001595812"/>
    </source>
</evidence>